<dbReference type="AlphaFoldDB" id="A0A0U0ZQI0"/>
<evidence type="ECO:0000313" key="3">
    <source>
        <dbReference type="EMBL" id="CPV65301.1"/>
    </source>
</evidence>
<proteinExistence type="predicted"/>
<dbReference type="InterPro" id="IPR023650">
    <property type="entry name" value="Beta-lactam_class-A_AS"/>
</dbReference>
<evidence type="ECO:0000259" key="2">
    <source>
        <dbReference type="Pfam" id="PF00144"/>
    </source>
</evidence>
<dbReference type="PANTHER" id="PTHR43283">
    <property type="entry name" value="BETA-LACTAMASE-RELATED"/>
    <property type="match status" value="1"/>
</dbReference>
<evidence type="ECO:0000313" key="4">
    <source>
        <dbReference type="Proteomes" id="UP000045782"/>
    </source>
</evidence>
<dbReference type="Pfam" id="PF00144">
    <property type="entry name" value="Beta-lactamase"/>
    <property type="match status" value="1"/>
</dbReference>
<dbReference type="RefSeq" id="WP_016891653.1">
    <property type="nucleotide sequence ID" value="NZ_CSWP01000008.1"/>
</dbReference>
<dbReference type="EMBL" id="CSWP01000008">
    <property type="protein sequence ID" value="CPV65301.1"/>
    <property type="molecule type" value="Genomic_DNA"/>
</dbReference>
<protein>
    <recommendedName>
        <fullName evidence="1">Beta-lactamase</fullName>
    </recommendedName>
</protein>
<name>A0A0U0ZQI0_9MYCO</name>
<dbReference type="InterPro" id="IPR050789">
    <property type="entry name" value="Diverse_Enzym_Activities"/>
</dbReference>
<dbReference type="Gene3D" id="3.40.710.10">
    <property type="entry name" value="DD-peptidase/beta-lactamase superfamily"/>
    <property type="match status" value="1"/>
</dbReference>
<gene>
    <name evidence="3" type="primary">estB_5</name>
    <name evidence="3" type="ORF">ERS075579_03810</name>
</gene>
<dbReference type="PANTHER" id="PTHR43283:SF3">
    <property type="entry name" value="BETA-LACTAMASE FAMILY PROTEIN (AFU_ORTHOLOGUE AFUA_5G07500)"/>
    <property type="match status" value="1"/>
</dbReference>
<dbReference type="SUPFAM" id="SSF56601">
    <property type="entry name" value="beta-lactamase/transpeptidase-like"/>
    <property type="match status" value="1"/>
</dbReference>
<organism evidence="3 4">
    <name type="scientific">Mycobacteroides abscessus</name>
    <dbReference type="NCBI Taxonomy" id="36809"/>
    <lineage>
        <taxon>Bacteria</taxon>
        <taxon>Bacillati</taxon>
        <taxon>Actinomycetota</taxon>
        <taxon>Actinomycetes</taxon>
        <taxon>Mycobacteriales</taxon>
        <taxon>Mycobacteriaceae</taxon>
        <taxon>Mycobacteroides</taxon>
    </lineage>
</organism>
<dbReference type="InterPro" id="IPR001466">
    <property type="entry name" value="Beta-lactam-related"/>
</dbReference>
<keyword evidence="3" id="KW-0378">Hydrolase</keyword>
<dbReference type="Proteomes" id="UP000045782">
    <property type="component" value="Unassembled WGS sequence"/>
</dbReference>
<evidence type="ECO:0000256" key="1">
    <source>
        <dbReference type="ARBA" id="ARBA00018879"/>
    </source>
</evidence>
<sequence length="382" mass="40489">MGSDSTLAERLDEVFGAALRERRVVGAVAIVARDGQVKYRRAHGLADREGSVPMREDTLFRLASVTKPIVAMAVLRLVGDELIRLDDPVTRWLPDFRPSLADGTTPDLTIHHLLTHTAGLSYGLLEEPESPFHALGISDGIDVVDFDLRENLRRLAAAPLQFPPGSAWRYSLALDVLGAVVENATGLTLDRAVEKLVASPLGMRESGFVAGDLTRFAVPYANGEPEPFRIAENASVPLPQGIGVAVRFGPSRVVRPDAYPSGGAGMYGTADDVLLLLEAIRAGDGFLTDGLRTLMRTDHVGPQAQTRGPGWGFGYGGAVLADPAAADSPQGAGTIGWGGVYGHSWFVDAVHGLSVLLLTNTAYEGMTGALTVEVRDAVYAAA</sequence>
<dbReference type="InterPro" id="IPR012338">
    <property type="entry name" value="Beta-lactam/transpept-like"/>
</dbReference>
<reference evidence="3 4" key="1">
    <citation type="submission" date="2015-03" db="EMBL/GenBank/DDBJ databases">
        <authorList>
            <person name="Murphy D."/>
        </authorList>
    </citation>
    <scope>NUCLEOTIDE SEQUENCE [LARGE SCALE GENOMIC DNA]</scope>
    <source>
        <strain evidence="3 4">PAP088</strain>
    </source>
</reference>
<dbReference type="GO" id="GO:0016787">
    <property type="term" value="F:hydrolase activity"/>
    <property type="evidence" value="ECO:0007669"/>
    <property type="project" value="UniProtKB-KW"/>
</dbReference>
<accession>A0A0U0ZQI0</accession>
<dbReference type="PROSITE" id="PS00146">
    <property type="entry name" value="BETA_LACTAMASE_A"/>
    <property type="match status" value="1"/>
</dbReference>
<feature type="domain" description="Beta-lactamase-related" evidence="2">
    <location>
        <begin position="12"/>
        <end position="367"/>
    </location>
</feature>